<dbReference type="InterPro" id="IPR036388">
    <property type="entry name" value="WH-like_DNA-bd_sf"/>
</dbReference>
<dbReference type="GO" id="GO:0003677">
    <property type="term" value="F:DNA binding"/>
    <property type="evidence" value="ECO:0007669"/>
    <property type="project" value="UniProtKB-KW"/>
</dbReference>
<dbReference type="InterPro" id="IPR036390">
    <property type="entry name" value="WH_DNA-bd_sf"/>
</dbReference>
<dbReference type="PROSITE" id="PS50949">
    <property type="entry name" value="HTH_GNTR"/>
    <property type="match status" value="1"/>
</dbReference>
<evidence type="ECO:0000256" key="5">
    <source>
        <dbReference type="ARBA" id="ARBA00023163"/>
    </source>
</evidence>
<dbReference type="AlphaFoldDB" id="A0A285IQS9"/>
<evidence type="ECO:0000313" key="9">
    <source>
        <dbReference type="Proteomes" id="UP000231655"/>
    </source>
</evidence>
<evidence type="ECO:0000256" key="1">
    <source>
        <dbReference type="ARBA" id="ARBA00005384"/>
    </source>
</evidence>
<name>A0A285IQS9_9RHOB</name>
<reference evidence="7 10" key="2">
    <citation type="journal article" date="2018" name="Int. J. Syst. Evol. Microbiol.">
        <title>Pseudooceanicola lipolyticus sp. nov., a marine alphaproteobacterium, reclassification of Oceanicola flagellatus as Pseudooceanicola flagellatus comb. nov. and emended description of the genus Pseudooceanicola.</title>
        <authorList>
            <person name="Huang M.-M."/>
            <person name="Guo L.-L."/>
            <person name="Wu Y.-H."/>
            <person name="Lai Q.-L."/>
            <person name="Shao Z.-Z."/>
            <person name="Wang C.-S."/>
            <person name="Wu M."/>
            <person name="Xu X.-W."/>
        </authorList>
    </citation>
    <scope>NUCLEOTIDE SEQUENCE [LARGE SCALE GENOMIC DNA]</scope>
    <source>
        <strain evidence="7 10">Ar-45</strain>
    </source>
</reference>
<proteinExistence type="inferred from homology"/>
<dbReference type="EMBL" id="PGTD01000007">
    <property type="protein sequence ID" value="PJE31782.1"/>
    <property type="molecule type" value="Genomic_DNA"/>
</dbReference>
<dbReference type="SUPFAM" id="SSF46785">
    <property type="entry name" value="Winged helix' DNA-binding domain"/>
    <property type="match status" value="1"/>
</dbReference>
<dbReference type="GO" id="GO:0030170">
    <property type="term" value="F:pyridoxal phosphate binding"/>
    <property type="evidence" value="ECO:0007669"/>
    <property type="project" value="InterPro"/>
</dbReference>
<keyword evidence="3" id="KW-0805">Transcription regulation</keyword>
<dbReference type="SUPFAM" id="SSF53383">
    <property type="entry name" value="PLP-dependent transferases"/>
    <property type="match status" value="1"/>
</dbReference>
<keyword evidence="10" id="KW-1185">Reference proteome</keyword>
<evidence type="ECO:0000313" key="8">
    <source>
        <dbReference type="EMBL" id="SNY50380.1"/>
    </source>
</evidence>
<dbReference type="InterPro" id="IPR015421">
    <property type="entry name" value="PyrdxlP-dep_Trfase_major"/>
</dbReference>
<dbReference type="InterPro" id="IPR015424">
    <property type="entry name" value="PyrdxlP-dep_Trfase"/>
</dbReference>
<gene>
    <name evidence="7" type="ORF">CVM39_01370</name>
    <name evidence="8" type="ORF">SAMN06297129_1808</name>
</gene>
<dbReference type="CDD" id="cd00609">
    <property type="entry name" value="AAT_like"/>
    <property type="match status" value="1"/>
</dbReference>
<dbReference type="CDD" id="cd07377">
    <property type="entry name" value="WHTH_GntR"/>
    <property type="match status" value="1"/>
</dbReference>
<sequence length="490" mass="55091">MAIPTETLFLDPDSERTLQQQIQGLVADSILSGRFQAGEKMPSTRAFAKHLKVARITVSLAYNELVANGYLVSRDRSGYFVSDTAPRLPQFRPPPPDPEDAVDWDSVIANPFAPPSELVRPSDWRNYHFPFIYGQSDPRLFDHQNWRLCALNALGRKDFESLTTDYYERDDPVLIEYLRRQLLPRRGISARPEEVLLTMGAQNALWFATQLLLSPEKTAVMENPGYAGLRDLLRQVGCRTVFAEVDQDGLPPEAIPHGADVVCTTASHHCPTSVTMPIARRRELLRRAREENFIIIEDDYEFELPSLRAPTPALKAQDRTGCVIYVGSFSKTLFPGLRMGYLVAPEPFIRQARSLRAYIMRHPPGHVQRTMAYFLSLGHFDAQLTRMGDAFSRRRAVMEKAIEENGLELATPGLSGGSSFWLRAPAGVSTTALALRLREDSVLIEPGQAFFNPEEPNQNFYRLAYSSIASNRIPQGIELIARATEELARA</sequence>
<dbReference type="EMBL" id="OBEA01000003">
    <property type="protein sequence ID" value="SNY50380.1"/>
    <property type="molecule type" value="Genomic_DNA"/>
</dbReference>
<dbReference type="Gene3D" id="1.10.10.10">
    <property type="entry name" value="Winged helix-like DNA-binding domain superfamily/Winged helix DNA-binding domain"/>
    <property type="match status" value="1"/>
</dbReference>
<evidence type="ECO:0000313" key="10">
    <source>
        <dbReference type="Proteomes" id="UP000231702"/>
    </source>
</evidence>
<accession>A0A285IQS9</accession>
<feature type="domain" description="HTH gntR-type" evidence="6">
    <location>
        <begin position="16"/>
        <end position="84"/>
    </location>
</feature>
<dbReference type="GO" id="GO:0003700">
    <property type="term" value="F:DNA-binding transcription factor activity"/>
    <property type="evidence" value="ECO:0007669"/>
    <property type="project" value="InterPro"/>
</dbReference>
<protein>
    <submittedName>
        <fullName evidence="7">PLP-dependent aminotransferase family protein</fullName>
    </submittedName>
    <submittedName>
        <fullName evidence="8">Transcriptional regulator, GntR family</fullName>
    </submittedName>
</protein>
<evidence type="ECO:0000256" key="3">
    <source>
        <dbReference type="ARBA" id="ARBA00023015"/>
    </source>
</evidence>
<evidence type="ECO:0000256" key="4">
    <source>
        <dbReference type="ARBA" id="ARBA00023125"/>
    </source>
</evidence>
<dbReference type="Gene3D" id="3.40.640.10">
    <property type="entry name" value="Type I PLP-dependent aspartate aminotransferase-like (Major domain)"/>
    <property type="match status" value="1"/>
</dbReference>
<dbReference type="Proteomes" id="UP000231702">
    <property type="component" value="Unassembled WGS sequence"/>
</dbReference>
<keyword evidence="7" id="KW-0808">Transferase</keyword>
<dbReference type="Proteomes" id="UP000231655">
    <property type="component" value="Unassembled WGS sequence"/>
</dbReference>
<dbReference type="InterPro" id="IPR000524">
    <property type="entry name" value="Tscrpt_reg_HTH_GntR"/>
</dbReference>
<evidence type="ECO:0000256" key="2">
    <source>
        <dbReference type="ARBA" id="ARBA00022898"/>
    </source>
</evidence>
<evidence type="ECO:0000259" key="6">
    <source>
        <dbReference type="PROSITE" id="PS50949"/>
    </source>
</evidence>
<dbReference type="Pfam" id="PF00155">
    <property type="entry name" value="Aminotran_1_2"/>
    <property type="match status" value="1"/>
</dbReference>
<reference evidence="8 9" key="1">
    <citation type="submission" date="2017-09" db="EMBL/GenBank/DDBJ databases">
        <authorList>
            <person name="Ehlers B."/>
            <person name="Leendertz F.H."/>
        </authorList>
    </citation>
    <scope>NUCLEOTIDE SEQUENCE [LARGE SCALE GENOMIC DNA]</scope>
    <source>
        <strain evidence="8 9">CGMCC 1.12662</strain>
    </source>
</reference>
<comment type="similarity">
    <text evidence="1">In the C-terminal section; belongs to the class-I pyridoxal-phosphate-dependent aminotransferase family.</text>
</comment>
<dbReference type="RefSeq" id="WP_097145557.1">
    <property type="nucleotide sequence ID" value="NZ_OBEA01000003.1"/>
</dbReference>
<dbReference type="SMART" id="SM00345">
    <property type="entry name" value="HTH_GNTR"/>
    <property type="match status" value="1"/>
</dbReference>
<dbReference type="OrthoDB" id="9808770at2"/>
<dbReference type="PANTHER" id="PTHR46577">
    <property type="entry name" value="HTH-TYPE TRANSCRIPTIONAL REGULATORY PROTEIN GABR"/>
    <property type="match status" value="1"/>
</dbReference>
<dbReference type="Pfam" id="PF00392">
    <property type="entry name" value="GntR"/>
    <property type="match status" value="1"/>
</dbReference>
<keyword evidence="5" id="KW-0804">Transcription</keyword>
<organism evidence="8 9">
    <name type="scientific">Pseudooceanicola antarcticus</name>
    <dbReference type="NCBI Taxonomy" id="1247613"/>
    <lineage>
        <taxon>Bacteria</taxon>
        <taxon>Pseudomonadati</taxon>
        <taxon>Pseudomonadota</taxon>
        <taxon>Alphaproteobacteria</taxon>
        <taxon>Rhodobacterales</taxon>
        <taxon>Paracoccaceae</taxon>
        <taxon>Pseudooceanicola</taxon>
    </lineage>
</organism>
<dbReference type="PANTHER" id="PTHR46577:SF1">
    <property type="entry name" value="HTH-TYPE TRANSCRIPTIONAL REGULATORY PROTEIN GABR"/>
    <property type="match status" value="1"/>
</dbReference>
<keyword evidence="2" id="KW-0663">Pyridoxal phosphate</keyword>
<keyword evidence="4" id="KW-0238">DNA-binding</keyword>
<evidence type="ECO:0000313" key="7">
    <source>
        <dbReference type="EMBL" id="PJE31782.1"/>
    </source>
</evidence>
<dbReference type="InterPro" id="IPR004839">
    <property type="entry name" value="Aminotransferase_I/II_large"/>
</dbReference>
<dbReference type="GO" id="GO:0008483">
    <property type="term" value="F:transaminase activity"/>
    <property type="evidence" value="ECO:0007669"/>
    <property type="project" value="UniProtKB-KW"/>
</dbReference>
<dbReference type="InterPro" id="IPR051446">
    <property type="entry name" value="HTH_trans_reg/aminotransferase"/>
</dbReference>
<keyword evidence="7" id="KW-0032">Aminotransferase</keyword>